<protein>
    <recommendedName>
        <fullName evidence="8">Permease IIC component</fullName>
    </recommendedName>
</protein>
<comment type="subcellular location">
    <subcellularLocation>
        <location evidence="1">Cell membrane</location>
        <topology evidence="1">Multi-pass membrane protein</topology>
    </subcellularLocation>
</comment>
<dbReference type="InterPro" id="IPR051088">
    <property type="entry name" value="PTS_Sugar-EIIC/EIIB"/>
</dbReference>
<organism evidence="11 12">
    <name type="scientific">Pediococcus acidilactici DSM 20284</name>
    <dbReference type="NCBI Taxonomy" id="862514"/>
    <lineage>
        <taxon>Bacteria</taxon>
        <taxon>Bacillati</taxon>
        <taxon>Bacillota</taxon>
        <taxon>Bacilli</taxon>
        <taxon>Lactobacillales</taxon>
        <taxon>Lactobacillaceae</taxon>
        <taxon>Pediococcus</taxon>
        <taxon>Pediococcus acidilactici group</taxon>
    </lineage>
</organism>
<keyword evidence="2 8" id="KW-0813">Transport</keyword>
<keyword evidence="4 8" id="KW-0762">Sugar transport</keyword>
<evidence type="ECO:0000313" key="11">
    <source>
        <dbReference type="EMBL" id="EFL95042.1"/>
    </source>
</evidence>
<evidence type="ECO:0000256" key="7">
    <source>
        <dbReference type="ARBA" id="ARBA00023136"/>
    </source>
</evidence>
<keyword evidence="6 9" id="KW-1133">Transmembrane helix</keyword>
<dbReference type="GO" id="GO:0009401">
    <property type="term" value="P:phosphoenolpyruvate-dependent sugar phosphotransferase system"/>
    <property type="evidence" value="ECO:0007669"/>
    <property type="project" value="InterPro"/>
</dbReference>
<evidence type="ECO:0000256" key="2">
    <source>
        <dbReference type="ARBA" id="ARBA00022448"/>
    </source>
</evidence>
<feature type="transmembrane region" description="Helical" evidence="9">
    <location>
        <begin position="325"/>
        <end position="345"/>
    </location>
</feature>
<comment type="caution">
    <text evidence="11">The sequence shown here is derived from an EMBL/GenBank/DDBJ whole genome shotgun (WGS) entry which is preliminary data.</text>
</comment>
<dbReference type="GO" id="GO:0008982">
    <property type="term" value="F:protein-N(PI)-phosphohistidine-sugar phosphotransferase activity"/>
    <property type="evidence" value="ECO:0007669"/>
    <property type="project" value="UniProtKB-UniRule"/>
</dbReference>
<keyword evidence="12" id="KW-1185">Reference proteome</keyword>
<evidence type="ECO:0000256" key="3">
    <source>
        <dbReference type="ARBA" id="ARBA00022475"/>
    </source>
</evidence>
<keyword evidence="5 9" id="KW-0812">Transmembrane</keyword>
<evidence type="ECO:0000256" key="9">
    <source>
        <dbReference type="SAM" id="Phobius"/>
    </source>
</evidence>
<accession>E0NHM5</accession>
<reference evidence="11" key="1">
    <citation type="submission" date="2010-07" db="EMBL/GenBank/DDBJ databases">
        <authorList>
            <person name="Muzny D."/>
            <person name="Qin X."/>
            <person name="Deng J."/>
            <person name="Jiang H."/>
            <person name="Liu Y."/>
            <person name="Qu J."/>
            <person name="Song X.-Z."/>
            <person name="Zhang L."/>
            <person name="Thornton R."/>
            <person name="Coyle M."/>
            <person name="Francisco L."/>
            <person name="Jackson L."/>
            <person name="Javaid M."/>
            <person name="Korchina V."/>
            <person name="Kovar C."/>
            <person name="Mata R."/>
            <person name="Mathew T."/>
            <person name="Ngo R."/>
            <person name="Nguyen L."/>
            <person name="Nguyen N."/>
            <person name="Okwuonu G."/>
            <person name="Ongeri F."/>
            <person name="Pham C."/>
            <person name="Simmons D."/>
            <person name="Wilczek-Boney K."/>
            <person name="Hale W."/>
            <person name="Jakkamsetti A."/>
            <person name="Pham P."/>
            <person name="Ruth R."/>
            <person name="San Lucas F."/>
            <person name="Warren J."/>
            <person name="Zhang J."/>
            <person name="Zhao Z."/>
            <person name="Zhou C."/>
            <person name="Zhu D."/>
            <person name="Lee S."/>
            <person name="Bess C."/>
            <person name="Blankenburg K."/>
            <person name="Forbes L."/>
            <person name="Fu Q."/>
            <person name="Gubbala S."/>
            <person name="Hirani K."/>
            <person name="Jayaseelan J.C."/>
            <person name="Lara F."/>
            <person name="Munidasa M."/>
            <person name="Palculict T."/>
            <person name="Patil S."/>
            <person name="Pu L.-L."/>
            <person name="Saada N."/>
            <person name="Tang L."/>
            <person name="Weissenberger G."/>
            <person name="Zhu Y."/>
            <person name="Hemphill L."/>
            <person name="Shang Y."/>
            <person name="Youmans B."/>
            <person name="Ayvaz T."/>
            <person name="Ross M."/>
            <person name="Santibanez J."/>
            <person name="Aqrawi P."/>
            <person name="Gross S."/>
            <person name="Joshi V."/>
            <person name="Fowler G."/>
            <person name="Nazareth L."/>
            <person name="Reid J."/>
            <person name="Worley K."/>
            <person name="Petrosino J."/>
            <person name="Highlander S."/>
            <person name="Gibbs R."/>
        </authorList>
    </citation>
    <scope>NUCLEOTIDE SEQUENCE [LARGE SCALE GENOMIC DNA]</scope>
    <source>
        <strain evidence="11">DSM 20284</strain>
    </source>
</reference>
<dbReference type="GO" id="GO:0005886">
    <property type="term" value="C:plasma membrane"/>
    <property type="evidence" value="ECO:0007669"/>
    <property type="project" value="UniProtKB-SubCell"/>
</dbReference>
<dbReference type="PANTHER" id="PTHR33989">
    <property type="match status" value="1"/>
</dbReference>
<keyword evidence="7 8" id="KW-0472">Membrane</keyword>
<dbReference type="PIRSF" id="PIRSF006351">
    <property type="entry name" value="PTS_EIIC-Cellobiose"/>
    <property type="match status" value="1"/>
</dbReference>
<feature type="transmembrane region" description="Helical" evidence="9">
    <location>
        <begin position="267"/>
        <end position="290"/>
    </location>
</feature>
<feature type="transmembrane region" description="Helical" evidence="9">
    <location>
        <begin position="211"/>
        <end position="235"/>
    </location>
</feature>
<dbReference type="EMBL" id="AEEG01000008">
    <property type="protein sequence ID" value="EFL95042.1"/>
    <property type="molecule type" value="Genomic_DNA"/>
</dbReference>
<evidence type="ECO:0000313" key="12">
    <source>
        <dbReference type="Proteomes" id="UP000004470"/>
    </source>
</evidence>
<dbReference type="HOGENOM" id="CLU_029688_1_1_9"/>
<evidence type="ECO:0000256" key="6">
    <source>
        <dbReference type="ARBA" id="ARBA00022989"/>
    </source>
</evidence>
<dbReference type="eggNOG" id="COG1455">
    <property type="taxonomic scope" value="Bacteria"/>
</dbReference>
<comment type="function">
    <text evidence="8">The phosphoenolpyruvate-dependent sugar phosphotransferase system (PTS), a major carbohydrate active -transport system, catalyzes the phosphorylation of incoming sugar substrates concomitant with their translocation across the cell membrane.</text>
</comment>
<feature type="transmembrane region" description="Helical" evidence="9">
    <location>
        <begin position="95"/>
        <end position="113"/>
    </location>
</feature>
<feature type="transmembrane region" description="Helical" evidence="9">
    <location>
        <begin position="133"/>
        <end position="154"/>
    </location>
</feature>
<keyword evidence="11" id="KW-0808">Transferase</keyword>
<dbReference type="GO" id="GO:1902815">
    <property type="term" value="P:N,N'-diacetylchitobiose import"/>
    <property type="evidence" value="ECO:0007669"/>
    <property type="project" value="TreeGrafter"/>
</dbReference>
<feature type="transmembrane region" description="Helical" evidence="9">
    <location>
        <begin position="366"/>
        <end position="393"/>
    </location>
</feature>
<feature type="transmembrane region" description="Helical" evidence="9">
    <location>
        <begin position="32"/>
        <end position="52"/>
    </location>
</feature>
<dbReference type="PROSITE" id="PS51105">
    <property type="entry name" value="PTS_EIIC_TYPE_3"/>
    <property type="match status" value="1"/>
</dbReference>
<evidence type="ECO:0000256" key="1">
    <source>
        <dbReference type="ARBA" id="ARBA00004651"/>
    </source>
</evidence>
<proteinExistence type="predicted"/>
<dbReference type="Proteomes" id="UP000004470">
    <property type="component" value="Unassembled WGS sequence"/>
</dbReference>
<evidence type="ECO:0000256" key="4">
    <source>
        <dbReference type="ARBA" id="ARBA00022597"/>
    </source>
</evidence>
<dbReference type="AlphaFoldDB" id="E0NHM5"/>
<gene>
    <name evidence="11" type="ORF">HMPREF0623_1548</name>
</gene>
<evidence type="ECO:0000256" key="8">
    <source>
        <dbReference type="PIRNR" id="PIRNR006351"/>
    </source>
</evidence>
<dbReference type="RefSeq" id="WP_004166584.1">
    <property type="nucleotide sequence ID" value="NZ_GL397067.1"/>
</dbReference>
<feature type="domain" description="PTS EIIC type-3" evidence="10">
    <location>
        <begin position="8"/>
        <end position="395"/>
    </location>
</feature>
<dbReference type="InterPro" id="IPR004501">
    <property type="entry name" value="PTS_EIIC_3"/>
</dbReference>
<dbReference type="InterPro" id="IPR004796">
    <property type="entry name" value="PTS_IIC_cello"/>
</dbReference>
<feature type="transmembrane region" description="Helical" evidence="9">
    <location>
        <begin position="64"/>
        <end position="83"/>
    </location>
</feature>
<feature type="transmembrane region" description="Helical" evidence="9">
    <location>
        <begin position="166"/>
        <end position="191"/>
    </location>
</feature>
<dbReference type="InterPro" id="IPR003352">
    <property type="entry name" value="PTS_EIIC"/>
</dbReference>
<dbReference type="PANTHER" id="PTHR33989:SF4">
    <property type="entry name" value="PTS SYSTEM N,N'-DIACETYLCHITOBIOSE-SPECIFIC EIIC COMPONENT"/>
    <property type="match status" value="1"/>
</dbReference>
<evidence type="ECO:0000256" key="5">
    <source>
        <dbReference type="ARBA" id="ARBA00022692"/>
    </source>
</evidence>
<keyword evidence="3 8" id="KW-1003">Cell membrane</keyword>
<evidence type="ECO:0000259" key="10">
    <source>
        <dbReference type="PROSITE" id="PS51105"/>
    </source>
</evidence>
<dbReference type="Pfam" id="PF02378">
    <property type="entry name" value="PTS_EIIC"/>
    <property type="match status" value="1"/>
</dbReference>
<name>E0NHM5_PEDAC</name>
<sequence length="408" mass="46013">MNKFMDALNKGFAPRAQKIANNQWILTIKNSILQVLPFIFVGSLITLLDIPANFFKWWPDLSPISNFTFGLTSIFVAFLFPFNVMEQKKLNKQKIIAGLSSVALFLMFANPTWDKTGSIISYQFSELGAGGMFVALVVGGFVAIIMGFFGKFSFFNEDTALPDFVIAWFDSMLPIILVVGTGWILTYLVHFDLYQLVVAVFSPLANSLDTWWGFTLFLFFDCFIYSMGISGWVLAAIDQPIMFAGIANNAQQFAHGQAITHIFTSELIYSFPWIGGVGCTMPLVLMMLFWSKSKRLKALGKACVVPSIFNINEPLVFGTIVWNPYLMLPLWINGIVLPLITVFWFKFGLSPIPHSLMQMWYIPFPFVTWIVSPAVSALILLAILFCVGGLIYYPFFKIYDSNLIKEEN</sequence>